<evidence type="ECO:0000256" key="1">
    <source>
        <dbReference type="SAM" id="MobiDB-lite"/>
    </source>
</evidence>
<proteinExistence type="predicted"/>
<evidence type="ECO:0000313" key="3">
    <source>
        <dbReference type="Proteomes" id="UP000324222"/>
    </source>
</evidence>
<gene>
    <name evidence="2" type="ORF">E2C01_024584</name>
</gene>
<evidence type="ECO:0000313" key="2">
    <source>
        <dbReference type="EMBL" id="MPC31298.1"/>
    </source>
</evidence>
<sequence>MLPTMPRNDRSRPHGRLLGAHCWEAARASLAGWGRVRVWCHPVLRSVSSWERRPLGSGFSRPWRPRLPGRPDHPGK</sequence>
<protein>
    <submittedName>
        <fullName evidence="2">Uncharacterized protein</fullName>
    </submittedName>
</protein>
<comment type="caution">
    <text evidence="2">The sequence shown here is derived from an EMBL/GenBank/DDBJ whole genome shotgun (WGS) entry which is preliminary data.</text>
</comment>
<accession>A0A5B7ECR0</accession>
<organism evidence="2 3">
    <name type="scientific">Portunus trituberculatus</name>
    <name type="common">Swimming crab</name>
    <name type="synonym">Neptunus trituberculatus</name>
    <dbReference type="NCBI Taxonomy" id="210409"/>
    <lineage>
        <taxon>Eukaryota</taxon>
        <taxon>Metazoa</taxon>
        <taxon>Ecdysozoa</taxon>
        <taxon>Arthropoda</taxon>
        <taxon>Crustacea</taxon>
        <taxon>Multicrustacea</taxon>
        <taxon>Malacostraca</taxon>
        <taxon>Eumalacostraca</taxon>
        <taxon>Eucarida</taxon>
        <taxon>Decapoda</taxon>
        <taxon>Pleocyemata</taxon>
        <taxon>Brachyura</taxon>
        <taxon>Eubrachyura</taxon>
        <taxon>Portunoidea</taxon>
        <taxon>Portunidae</taxon>
        <taxon>Portuninae</taxon>
        <taxon>Portunus</taxon>
    </lineage>
</organism>
<feature type="region of interest" description="Disordered" evidence="1">
    <location>
        <begin position="52"/>
        <end position="76"/>
    </location>
</feature>
<reference evidence="2 3" key="1">
    <citation type="submission" date="2019-05" db="EMBL/GenBank/DDBJ databases">
        <title>Another draft genome of Portunus trituberculatus and its Hox gene families provides insights of decapod evolution.</title>
        <authorList>
            <person name="Jeong J.-H."/>
            <person name="Song I."/>
            <person name="Kim S."/>
            <person name="Choi T."/>
            <person name="Kim D."/>
            <person name="Ryu S."/>
            <person name="Kim W."/>
        </authorList>
    </citation>
    <scope>NUCLEOTIDE SEQUENCE [LARGE SCALE GENOMIC DNA]</scope>
    <source>
        <tissue evidence="2">Muscle</tissue>
    </source>
</reference>
<dbReference type="Proteomes" id="UP000324222">
    <property type="component" value="Unassembled WGS sequence"/>
</dbReference>
<name>A0A5B7ECR0_PORTR</name>
<dbReference type="EMBL" id="VSRR010002406">
    <property type="protein sequence ID" value="MPC31298.1"/>
    <property type="molecule type" value="Genomic_DNA"/>
</dbReference>
<dbReference type="AlphaFoldDB" id="A0A5B7ECR0"/>
<keyword evidence="3" id="KW-1185">Reference proteome</keyword>